<proteinExistence type="inferred from homology"/>
<dbReference type="PANTHER" id="PTHR31636">
    <property type="entry name" value="OSJNBA0084A10.13 PROTEIN-RELATED"/>
    <property type="match status" value="1"/>
</dbReference>
<keyword evidence="2" id="KW-0805">Transcription regulation</keyword>
<protein>
    <submittedName>
        <fullName evidence="6">Uncharacterized protein</fullName>
    </submittedName>
</protein>
<dbReference type="PROSITE" id="PS50985">
    <property type="entry name" value="GRAS"/>
    <property type="match status" value="1"/>
</dbReference>
<evidence type="ECO:0000256" key="5">
    <source>
        <dbReference type="PROSITE-ProRule" id="PRU01191"/>
    </source>
</evidence>
<evidence type="ECO:0000256" key="3">
    <source>
        <dbReference type="ARBA" id="ARBA00023163"/>
    </source>
</evidence>
<keyword evidence="4" id="KW-0539">Nucleus</keyword>
<dbReference type="InterPro" id="IPR005202">
    <property type="entry name" value="TF_GRAS"/>
</dbReference>
<feature type="short sequence motif" description="LXXLL motif" evidence="5">
    <location>
        <begin position="245"/>
        <end position="249"/>
    </location>
</feature>
<evidence type="ECO:0000313" key="6">
    <source>
        <dbReference type="EMBL" id="RYR22246.1"/>
    </source>
</evidence>
<gene>
    <name evidence="6" type="ORF">Ahy_B03g067527</name>
</gene>
<comment type="subcellular location">
    <subcellularLocation>
        <location evidence="1">Nucleus</location>
    </subcellularLocation>
</comment>
<evidence type="ECO:0000256" key="4">
    <source>
        <dbReference type="ARBA" id="ARBA00023242"/>
    </source>
</evidence>
<comment type="caution">
    <text evidence="5">Lacks conserved residue(s) required for the propagation of feature annotation.</text>
</comment>
<reference evidence="6 7" key="1">
    <citation type="submission" date="2019-01" db="EMBL/GenBank/DDBJ databases">
        <title>Sequencing of cultivated peanut Arachis hypogaea provides insights into genome evolution and oil improvement.</title>
        <authorList>
            <person name="Chen X."/>
        </authorList>
    </citation>
    <scope>NUCLEOTIDE SEQUENCE [LARGE SCALE GENOMIC DNA]</scope>
    <source>
        <strain evidence="7">cv. Fuhuasheng</strain>
        <tissue evidence="6">Leaves</tissue>
    </source>
</reference>
<evidence type="ECO:0000256" key="2">
    <source>
        <dbReference type="ARBA" id="ARBA00023015"/>
    </source>
</evidence>
<evidence type="ECO:0000313" key="7">
    <source>
        <dbReference type="Proteomes" id="UP000289738"/>
    </source>
</evidence>
<comment type="caution">
    <text evidence="6">The sequence shown here is derived from an EMBL/GenBank/DDBJ whole genome shotgun (WGS) entry which is preliminary data.</text>
</comment>
<dbReference type="EMBL" id="SDMP01000013">
    <property type="protein sequence ID" value="RYR22246.1"/>
    <property type="molecule type" value="Genomic_DNA"/>
</dbReference>
<sequence length="549" mass="62530">MIIALLGSAHGYPWFKGISSEPRGMLLYTLVRNCAKYIECGNISDADSGLAKISHLASSEGDPFQRLATYFSEALTCQLVNRSYLHGAHHILSKPLSTFEDSFVKGLFFELYPFQRVSYAVTNQAIIEAMTGLQGIHILDLSAPHDATQWVLFMQSLKERCSSSSSSSTRPQQRPYLKITCVHTNQEVLAQIKLRLTLEADKFIQFEFNDIVSIMSNVSTLENLNLDDLPILNGEPVAISIVLQLHRLLSTDDPPVPAVVSNQFFHQQNFADVIAKDSYNNNNHNVIINQSPNSALALATHHRLTQSPVPKMECFLHGLWKLQPKVMVIMEQESNVNGQSLTDRVDKALYFYAALFDCLVTAPSVKKILVERAMLGEQIKNIIACEGAERKERYESLKAWISRLELAGFCGEAISLEGMLRGLTELQNFARGYKIIRDEKFLFLCWNNNPLFSLSAWRYFSYRDINSDRKSPSEERNEVTIVSEQRHHKGERHNVRSNKRLKRLSKRIRVHRQRRYPSSLNRGRHSDGLAWQYLCDSNHDFRDGQGHEA</sequence>
<dbReference type="Pfam" id="PF03514">
    <property type="entry name" value="GRAS"/>
    <property type="match status" value="1"/>
</dbReference>
<dbReference type="Proteomes" id="UP000289738">
    <property type="component" value="Chromosome B03"/>
</dbReference>
<comment type="similarity">
    <text evidence="5">Belongs to the GRAS family.</text>
</comment>
<feature type="short sequence motif" description="VHIID" evidence="5">
    <location>
        <begin position="136"/>
        <end position="140"/>
    </location>
</feature>
<feature type="region of interest" description="SAW" evidence="5">
    <location>
        <begin position="384"/>
        <end position="458"/>
    </location>
</feature>
<dbReference type="STRING" id="3818.A0A445A748"/>
<name>A0A445A748_ARAHY</name>
<accession>A0A445A748</accession>
<organism evidence="6 7">
    <name type="scientific">Arachis hypogaea</name>
    <name type="common">Peanut</name>
    <dbReference type="NCBI Taxonomy" id="3818"/>
    <lineage>
        <taxon>Eukaryota</taxon>
        <taxon>Viridiplantae</taxon>
        <taxon>Streptophyta</taxon>
        <taxon>Embryophyta</taxon>
        <taxon>Tracheophyta</taxon>
        <taxon>Spermatophyta</taxon>
        <taxon>Magnoliopsida</taxon>
        <taxon>eudicotyledons</taxon>
        <taxon>Gunneridae</taxon>
        <taxon>Pentapetalae</taxon>
        <taxon>rosids</taxon>
        <taxon>fabids</taxon>
        <taxon>Fabales</taxon>
        <taxon>Fabaceae</taxon>
        <taxon>Papilionoideae</taxon>
        <taxon>50 kb inversion clade</taxon>
        <taxon>dalbergioids sensu lato</taxon>
        <taxon>Dalbergieae</taxon>
        <taxon>Pterocarpus clade</taxon>
        <taxon>Arachis</taxon>
    </lineage>
</organism>
<dbReference type="AlphaFoldDB" id="A0A445A748"/>
<keyword evidence="3" id="KW-0804">Transcription</keyword>
<dbReference type="GO" id="GO:0005634">
    <property type="term" value="C:nucleus"/>
    <property type="evidence" value="ECO:0007669"/>
    <property type="project" value="UniProtKB-SubCell"/>
</dbReference>
<keyword evidence="7" id="KW-1185">Reference proteome</keyword>
<evidence type="ECO:0000256" key="1">
    <source>
        <dbReference type="ARBA" id="ARBA00004123"/>
    </source>
</evidence>